<feature type="transmembrane region" description="Helical" evidence="1">
    <location>
        <begin position="5"/>
        <end position="26"/>
    </location>
</feature>
<accession>A0A1C4F7H9</accession>
<evidence type="ECO:0000313" key="3">
    <source>
        <dbReference type="Proteomes" id="UP000242818"/>
    </source>
</evidence>
<keyword evidence="1" id="KW-0472">Membrane</keyword>
<feature type="transmembrane region" description="Helical" evidence="1">
    <location>
        <begin position="209"/>
        <end position="237"/>
    </location>
</feature>
<feature type="transmembrane region" description="Helical" evidence="1">
    <location>
        <begin position="32"/>
        <end position="47"/>
    </location>
</feature>
<feature type="transmembrane region" description="Helical" evidence="1">
    <location>
        <begin position="359"/>
        <end position="380"/>
    </location>
</feature>
<feature type="transmembrane region" description="Helical" evidence="1">
    <location>
        <begin position="78"/>
        <end position="98"/>
    </location>
</feature>
<feature type="transmembrane region" description="Helical" evidence="1">
    <location>
        <begin position="181"/>
        <end position="197"/>
    </location>
</feature>
<dbReference type="STRING" id="1335309.GA0116948_11256"/>
<evidence type="ECO:0008006" key="4">
    <source>
        <dbReference type="Google" id="ProtNLM"/>
    </source>
</evidence>
<protein>
    <recommendedName>
        <fullName evidence="4">O-Antigen ligase</fullName>
    </recommendedName>
</protein>
<name>A0A1C4F7H9_9BACT</name>
<keyword evidence="1" id="KW-0812">Transmembrane</keyword>
<sequence>MLETIILFLISVFIFIYQPFVGALLIPTPVRIGIMVLLLAFFITLSIRKRSILIFLVAMVPLTLLFAGNWYLNSPASLPDIAYVIAFIILAVCLLKCMERMPQLGFALSRYMLVLVLLISVWAIMCFAAFNLSLVPFRPVNLGGFAYYDYYYNPLLGYIDPRQYESGIVGRVAGFMFEPSFMGWFLTTNFFLLDNYFRKRGASFIIAKFVVFGGVASTVSIGALAVLILISGLNLGFILMKKMGFRARVINIVTWIFIIGLPLAYLLVPKDDIGDKMGKSSLGDREGRMQSTLLILATSGIKDIVLGHSPGYIEKMGFEKGESNQYMKLTAEEGAVLLFLVFGFIVYCSRTNRNYLLSNLIFLNSVVIIWTPLFVVNLVVCKWMEIRRRQLEQNIIEEDIV</sequence>
<keyword evidence="3" id="KW-1185">Reference proteome</keyword>
<dbReference type="EMBL" id="FMAR01000012">
    <property type="protein sequence ID" value="SCC51655.1"/>
    <property type="molecule type" value="Genomic_DNA"/>
</dbReference>
<dbReference type="Proteomes" id="UP000242818">
    <property type="component" value="Unassembled WGS sequence"/>
</dbReference>
<dbReference type="OrthoDB" id="1493549at2"/>
<reference evidence="2 3" key="1">
    <citation type="submission" date="2016-08" db="EMBL/GenBank/DDBJ databases">
        <authorList>
            <person name="Seilhamer J.J."/>
        </authorList>
    </citation>
    <scope>NUCLEOTIDE SEQUENCE [LARGE SCALE GENOMIC DNA]</scope>
    <source>
        <strain evidence="2 3">A37T2</strain>
    </source>
</reference>
<evidence type="ECO:0000313" key="2">
    <source>
        <dbReference type="EMBL" id="SCC51655.1"/>
    </source>
</evidence>
<feature type="transmembrane region" description="Helical" evidence="1">
    <location>
        <begin position="52"/>
        <end position="72"/>
    </location>
</feature>
<dbReference type="RefSeq" id="WP_089713893.1">
    <property type="nucleotide sequence ID" value="NZ_FMAR01000012.1"/>
</dbReference>
<proteinExistence type="predicted"/>
<evidence type="ECO:0000256" key="1">
    <source>
        <dbReference type="SAM" id="Phobius"/>
    </source>
</evidence>
<feature type="transmembrane region" description="Helical" evidence="1">
    <location>
        <begin position="329"/>
        <end position="347"/>
    </location>
</feature>
<organism evidence="2 3">
    <name type="scientific">Chitinophaga costaii</name>
    <dbReference type="NCBI Taxonomy" id="1335309"/>
    <lineage>
        <taxon>Bacteria</taxon>
        <taxon>Pseudomonadati</taxon>
        <taxon>Bacteroidota</taxon>
        <taxon>Chitinophagia</taxon>
        <taxon>Chitinophagales</taxon>
        <taxon>Chitinophagaceae</taxon>
        <taxon>Chitinophaga</taxon>
    </lineage>
</organism>
<keyword evidence="1" id="KW-1133">Transmembrane helix</keyword>
<gene>
    <name evidence="2" type="ORF">GA0116948_11256</name>
</gene>
<dbReference type="AlphaFoldDB" id="A0A1C4F7H9"/>
<feature type="transmembrane region" description="Helical" evidence="1">
    <location>
        <begin position="110"/>
        <end position="130"/>
    </location>
</feature>
<feature type="transmembrane region" description="Helical" evidence="1">
    <location>
        <begin position="249"/>
        <end position="268"/>
    </location>
</feature>